<feature type="transmembrane region" description="Helical" evidence="6">
    <location>
        <begin position="45"/>
        <end position="64"/>
    </location>
</feature>
<feature type="transmembrane region" description="Helical" evidence="6">
    <location>
        <begin position="366"/>
        <end position="388"/>
    </location>
</feature>
<feature type="transmembrane region" description="Helical" evidence="6">
    <location>
        <begin position="394"/>
        <end position="414"/>
    </location>
</feature>
<evidence type="ECO:0000256" key="6">
    <source>
        <dbReference type="SAM" id="Phobius"/>
    </source>
</evidence>
<feature type="transmembrane region" description="Helical" evidence="6">
    <location>
        <begin position="451"/>
        <end position="473"/>
    </location>
</feature>
<comment type="subcellular location">
    <subcellularLocation>
        <location evidence="1">Cell membrane</location>
        <topology evidence="1">Multi-pass membrane protein</topology>
    </subcellularLocation>
</comment>
<feature type="transmembrane region" description="Helical" evidence="6">
    <location>
        <begin position="12"/>
        <end position="33"/>
    </location>
</feature>
<evidence type="ECO:0000256" key="2">
    <source>
        <dbReference type="ARBA" id="ARBA00022475"/>
    </source>
</evidence>
<dbReference type="RefSeq" id="WP_213945661.1">
    <property type="nucleotide sequence ID" value="NZ_JAHCMY010000006.1"/>
</dbReference>
<feature type="transmembrane region" description="Helical" evidence="6">
    <location>
        <begin position="243"/>
        <end position="266"/>
    </location>
</feature>
<accession>A0AAP2CJ17</accession>
<organism evidence="7 8">
    <name type="scientific">Litoribacter ruber</name>
    <dbReference type="NCBI Taxonomy" id="702568"/>
    <lineage>
        <taxon>Bacteria</taxon>
        <taxon>Pseudomonadati</taxon>
        <taxon>Bacteroidota</taxon>
        <taxon>Cytophagia</taxon>
        <taxon>Cytophagales</taxon>
        <taxon>Cyclobacteriaceae</taxon>
        <taxon>Litoribacter</taxon>
    </lineage>
</organism>
<dbReference type="PANTHER" id="PTHR30250">
    <property type="entry name" value="PST FAMILY PREDICTED COLANIC ACID TRANSPORTER"/>
    <property type="match status" value="1"/>
</dbReference>
<name>A0AAP2CJ17_9BACT</name>
<evidence type="ECO:0000256" key="1">
    <source>
        <dbReference type="ARBA" id="ARBA00004651"/>
    </source>
</evidence>
<dbReference type="PANTHER" id="PTHR30250:SF11">
    <property type="entry name" value="O-ANTIGEN TRANSPORTER-RELATED"/>
    <property type="match status" value="1"/>
</dbReference>
<evidence type="ECO:0000256" key="3">
    <source>
        <dbReference type="ARBA" id="ARBA00022692"/>
    </source>
</evidence>
<keyword evidence="4 6" id="KW-1133">Transmembrane helix</keyword>
<reference evidence="7 8" key="1">
    <citation type="submission" date="2021-05" db="EMBL/GenBank/DDBJ databases">
        <authorList>
            <person name="Zhang Z.D."/>
            <person name="Osman G."/>
        </authorList>
    </citation>
    <scope>NUCLEOTIDE SEQUENCE [LARGE SCALE GENOMIC DNA]</scope>
    <source>
        <strain evidence="7 8">KCTC 32217</strain>
    </source>
</reference>
<protein>
    <submittedName>
        <fullName evidence="7">Polysaccharide biosynthesis protein</fullName>
    </submittedName>
</protein>
<dbReference type="InterPro" id="IPR002797">
    <property type="entry name" value="Polysacc_synth"/>
</dbReference>
<comment type="caution">
    <text evidence="7">The sequence shown here is derived from an EMBL/GenBank/DDBJ whole genome shotgun (WGS) entry which is preliminary data.</text>
</comment>
<feature type="transmembrane region" description="Helical" evidence="6">
    <location>
        <begin position="154"/>
        <end position="172"/>
    </location>
</feature>
<evidence type="ECO:0000313" key="8">
    <source>
        <dbReference type="Proteomes" id="UP001319104"/>
    </source>
</evidence>
<keyword evidence="5 6" id="KW-0472">Membrane</keyword>
<dbReference type="AlphaFoldDB" id="A0AAP2CJ17"/>
<feature type="transmembrane region" description="Helical" evidence="6">
    <location>
        <begin position="337"/>
        <end position="354"/>
    </location>
</feature>
<dbReference type="InterPro" id="IPR050833">
    <property type="entry name" value="Poly_Biosynth_Transport"/>
</dbReference>
<sequence>MGKIAKQSILTTISSYLGVLIGYVNILWLLPYALTPSEFGAFRTIQDMALLLVPFAQLGLGHGITRFYPQVKKHKFTFFTFSLIWCLVGFTAVAVLFLVFKDEIIRTYSVNSPQVNNYLGVVLIITFFSVIHTILDAFMRSFLKVAIPTFIREVMVRLLVSAWIVTFLLGWIDFYQVMMGLGLLYLMAVLFMIAYMLKRDLFRLKFNFGVLSQSFKGEFIKYSLITFLGTAGSILIMKIDSLMVSAMISLDANAIYTIGFSIAVVIEMPRRAISQVVMPVIAESFAGGRLDQIHQLYKKVAVNQLIICLLLFIGLWANIDNLYHFVPNRDVYEAGKWVVLLIGLGKLSDVIFSVNGEIIVFSKYYLFNITSTLLMSLVVILLNLMLIPSYGIEGAAMASFVAMFFYNLLKYYYIKVKLHFTPFTWDLAKVILVGLVAYYIPTLLLPTLDNIFLDLIIRSALIMIIYLTGIYVFNPSPEGKNMVLNALNKIKP</sequence>
<proteinExistence type="predicted"/>
<evidence type="ECO:0000256" key="5">
    <source>
        <dbReference type="ARBA" id="ARBA00023136"/>
    </source>
</evidence>
<dbReference type="EMBL" id="JAHCMY010000006">
    <property type="protein sequence ID" value="MBS9524800.1"/>
    <property type="molecule type" value="Genomic_DNA"/>
</dbReference>
<feature type="transmembrane region" description="Helical" evidence="6">
    <location>
        <begin position="118"/>
        <end position="142"/>
    </location>
</feature>
<gene>
    <name evidence="7" type="ORF">KI659_12340</name>
</gene>
<evidence type="ECO:0000256" key="4">
    <source>
        <dbReference type="ARBA" id="ARBA00022989"/>
    </source>
</evidence>
<keyword evidence="3 6" id="KW-0812">Transmembrane</keyword>
<dbReference type="Proteomes" id="UP001319104">
    <property type="component" value="Unassembled WGS sequence"/>
</dbReference>
<evidence type="ECO:0000313" key="7">
    <source>
        <dbReference type="EMBL" id="MBS9524800.1"/>
    </source>
</evidence>
<feature type="transmembrane region" description="Helical" evidence="6">
    <location>
        <begin position="76"/>
        <end position="98"/>
    </location>
</feature>
<dbReference type="Pfam" id="PF01943">
    <property type="entry name" value="Polysacc_synt"/>
    <property type="match status" value="1"/>
</dbReference>
<feature type="transmembrane region" description="Helical" evidence="6">
    <location>
        <begin position="426"/>
        <end position="445"/>
    </location>
</feature>
<feature type="transmembrane region" description="Helical" evidence="6">
    <location>
        <begin position="219"/>
        <end position="237"/>
    </location>
</feature>
<feature type="transmembrane region" description="Helical" evidence="6">
    <location>
        <begin position="300"/>
        <end position="317"/>
    </location>
</feature>
<dbReference type="GO" id="GO:0005886">
    <property type="term" value="C:plasma membrane"/>
    <property type="evidence" value="ECO:0007669"/>
    <property type="project" value="UniProtKB-SubCell"/>
</dbReference>
<keyword evidence="2" id="KW-1003">Cell membrane</keyword>
<feature type="transmembrane region" description="Helical" evidence="6">
    <location>
        <begin position="178"/>
        <end position="198"/>
    </location>
</feature>
<keyword evidence="8" id="KW-1185">Reference proteome</keyword>